<keyword evidence="2" id="KW-1185">Reference proteome</keyword>
<reference evidence="1 2" key="1">
    <citation type="journal article" date="2008" name="PLoS Genet.">
        <title>Genomic islands in the pathogenic filamentous fungus Aspergillus fumigatus.</title>
        <authorList>
            <person name="Fedorova N.D."/>
            <person name="Khaldi N."/>
            <person name="Joardar V.S."/>
            <person name="Maiti R."/>
            <person name="Amedeo P."/>
            <person name="Anderson M.J."/>
            <person name="Crabtree J."/>
            <person name="Silva J.C."/>
            <person name="Badger J.H."/>
            <person name="Albarraq A."/>
            <person name="Angiuoli S."/>
            <person name="Bussey H."/>
            <person name="Bowyer P."/>
            <person name="Cotty P.J."/>
            <person name="Dyer P.S."/>
            <person name="Egan A."/>
            <person name="Galens K."/>
            <person name="Fraser-Liggett C.M."/>
            <person name="Haas B.J."/>
            <person name="Inman J.M."/>
            <person name="Kent R."/>
            <person name="Lemieux S."/>
            <person name="Malavazi I."/>
            <person name="Orvis J."/>
            <person name="Roemer T."/>
            <person name="Ronning C.M."/>
            <person name="Sundaram J.P."/>
            <person name="Sutton G."/>
            <person name="Turner G."/>
            <person name="Venter J.C."/>
            <person name="White O.R."/>
            <person name="Whitty B.R."/>
            <person name="Youngman P."/>
            <person name="Wolfe K.H."/>
            <person name="Goldman G.H."/>
            <person name="Wortman J.R."/>
            <person name="Jiang B."/>
            <person name="Denning D.W."/>
            <person name="Nierman W.C."/>
        </authorList>
    </citation>
    <scope>NUCLEOTIDE SEQUENCE [LARGE SCALE GENOMIC DNA]</scope>
    <source>
        <strain evidence="2">CBS 144.89 / FGSC A1163 / CEA10</strain>
    </source>
</reference>
<protein>
    <submittedName>
        <fullName evidence="1">Uncharacterized protein</fullName>
    </submittedName>
</protein>
<organism evidence="1 2">
    <name type="scientific">Aspergillus fumigatus (strain CBS 144.89 / FGSC A1163 / CEA10)</name>
    <name type="common">Neosartorya fumigata</name>
    <dbReference type="NCBI Taxonomy" id="451804"/>
    <lineage>
        <taxon>Eukaryota</taxon>
        <taxon>Fungi</taxon>
        <taxon>Dikarya</taxon>
        <taxon>Ascomycota</taxon>
        <taxon>Pezizomycotina</taxon>
        <taxon>Eurotiomycetes</taxon>
        <taxon>Eurotiomycetidae</taxon>
        <taxon>Eurotiales</taxon>
        <taxon>Aspergillaceae</taxon>
        <taxon>Aspergillus</taxon>
        <taxon>Aspergillus subgen. Fumigati</taxon>
    </lineage>
</organism>
<dbReference type="EMBL" id="DS499597">
    <property type="protein sequence ID" value="EDP51854.1"/>
    <property type="molecule type" value="Genomic_DNA"/>
</dbReference>
<accession>B0Y0W3</accession>
<dbReference type="VEuPathDB" id="FungiDB:AFUB_058750"/>
<name>B0Y0W3_ASPFC</name>
<evidence type="ECO:0000313" key="1">
    <source>
        <dbReference type="EMBL" id="EDP51854.1"/>
    </source>
</evidence>
<dbReference type="Proteomes" id="UP000001699">
    <property type="component" value="Unassembled WGS sequence"/>
</dbReference>
<proteinExistence type="predicted"/>
<dbReference type="AlphaFoldDB" id="B0Y0W3"/>
<sequence>MVDIGLIENHYIPGLKQATASLQNQPFSLKLEPPAKLGLFSTAADFAPYPSTSSGQGPLGVDN</sequence>
<evidence type="ECO:0000313" key="2">
    <source>
        <dbReference type="Proteomes" id="UP000001699"/>
    </source>
</evidence>
<dbReference type="HOGENOM" id="CLU_2885370_0_0_1"/>
<gene>
    <name evidence="1" type="ORF">AFUB_058750</name>
</gene>